<sequence>MKKPKIIFIDLDDTSLDAKTNGSKHFSEENINVIKEVNKEIPIVISTGRGNNEETRKILQDAGLNTFIAWNGAQIIENGEIIQGYPIDRDVVQELFDEIYLEKVSVIFNSNPKKMGFVRNKFFKFILKLGQNSARNYSEFRNDFIAYKALIWSPSKRKLAKLVKKWNLMFSGKLTVSISGSKNNFIEITAYNVSKGQAEAQYCALKGIDVKKAIHIGDSMNDASTKNIVGKVVTLSNSVQDFKNIADEVLPYSYKNAGVAKYLSQFLK</sequence>
<dbReference type="AlphaFoldDB" id="A0A449B6U6"/>
<dbReference type="Pfam" id="PF08282">
    <property type="entry name" value="Hydrolase_3"/>
    <property type="match status" value="1"/>
</dbReference>
<dbReference type="GO" id="GO:0000287">
    <property type="term" value="F:magnesium ion binding"/>
    <property type="evidence" value="ECO:0007669"/>
    <property type="project" value="TreeGrafter"/>
</dbReference>
<dbReference type="Gene3D" id="3.40.50.1000">
    <property type="entry name" value="HAD superfamily/HAD-like"/>
    <property type="match status" value="1"/>
</dbReference>
<dbReference type="InterPro" id="IPR023214">
    <property type="entry name" value="HAD_sf"/>
</dbReference>
<organism evidence="2 3">
    <name type="scientific">Mycoplasmopsis columboralis</name>
    <dbReference type="NCBI Taxonomy" id="171282"/>
    <lineage>
        <taxon>Bacteria</taxon>
        <taxon>Bacillati</taxon>
        <taxon>Mycoplasmatota</taxon>
        <taxon>Mycoplasmoidales</taxon>
        <taxon>Metamycoplasmataceae</taxon>
        <taxon>Mycoplasmopsis</taxon>
    </lineage>
</organism>
<dbReference type="PANTHER" id="PTHR10000">
    <property type="entry name" value="PHOSPHOSERINE PHOSPHATASE"/>
    <property type="match status" value="1"/>
</dbReference>
<dbReference type="RefSeq" id="WP_129693781.1">
    <property type="nucleotide sequence ID" value="NZ_LR215039.1"/>
</dbReference>
<dbReference type="NCBIfam" id="TIGR01484">
    <property type="entry name" value="HAD-SF-IIB"/>
    <property type="match status" value="1"/>
</dbReference>
<dbReference type="Gene3D" id="3.30.1240.10">
    <property type="match status" value="1"/>
</dbReference>
<evidence type="ECO:0000313" key="3">
    <source>
        <dbReference type="Proteomes" id="UP000289497"/>
    </source>
</evidence>
<dbReference type="SUPFAM" id="SSF56784">
    <property type="entry name" value="HAD-like"/>
    <property type="match status" value="1"/>
</dbReference>
<proteinExistence type="predicted"/>
<gene>
    <name evidence="2" type="primary">ywpJ_1</name>
    <name evidence="2" type="ORF">NCTC10179_00512</name>
</gene>
<name>A0A449B6U6_9BACT</name>
<dbReference type="PANTHER" id="PTHR10000:SF8">
    <property type="entry name" value="HAD SUPERFAMILY HYDROLASE-LIKE, TYPE 3"/>
    <property type="match status" value="1"/>
</dbReference>
<dbReference type="GO" id="GO:0005829">
    <property type="term" value="C:cytosol"/>
    <property type="evidence" value="ECO:0007669"/>
    <property type="project" value="TreeGrafter"/>
</dbReference>
<dbReference type="Proteomes" id="UP000289497">
    <property type="component" value="Chromosome"/>
</dbReference>
<accession>A0A449B6U6</accession>
<evidence type="ECO:0000256" key="1">
    <source>
        <dbReference type="ARBA" id="ARBA00001946"/>
    </source>
</evidence>
<dbReference type="KEGG" id="mcou:NCTC10179_00512"/>
<dbReference type="GO" id="GO:0016791">
    <property type="term" value="F:phosphatase activity"/>
    <property type="evidence" value="ECO:0007669"/>
    <property type="project" value="TreeGrafter"/>
</dbReference>
<reference evidence="2 3" key="1">
    <citation type="submission" date="2019-01" db="EMBL/GenBank/DDBJ databases">
        <authorList>
            <consortium name="Pathogen Informatics"/>
        </authorList>
    </citation>
    <scope>NUCLEOTIDE SEQUENCE [LARGE SCALE GENOMIC DNA]</scope>
    <source>
        <strain evidence="2 3">NCTC10179</strain>
    </source>
</reference>
<dbReference type="InterPro" id="IPR036412">
    <property type="entry name" value="HAD-like_sf"/>
</dbReference>
<keyword evidence="3" id="KW-1185">Reference proteome</keyword>
<dbReference type="EMBL" id="LR215039">
    <property type="protein sequence ID" value="VEU76336.1"/>
    <property type="molecule type" value="Genomic_DNA"/>
</dbReference>
<protein>
    <submittedName>
        <fullName evidence="2">COF family HAD hydrolase protein</fullName>
        <ecNumber evidence="2">3.1.3.-</ecNumber>
    </submittedName>
</protein>
<keyword evidence="2" id="KW-0378">Hydrolase</keyword>
<comment type="cofactor">
    <cofactor evidence="1">
        <name>Mg(2+)</name>
        <dbReference type="ChEBI" id="CHEBI:18420"/>
    </cofactor>
</comment>
<evidence type="ECO:0000313" key="2">
    <source>
        <dbReference type="EMBL" id="VEU76336.1"/>
    </source>
</evidence>
<dbReference type="OrthoDB" id="400219at2"/>
<dbReference type="EC" id="3.1.3.-" evidence="2"/>
<dbReference type="InterPro" id="IPR006379">
    <property type="entry name" value="HAD-SF_hydro_IIB"/>
</dbReference>